<name>A0AAV0AG58_PHAPC</name>
<keyword evidence="3" id="KW-1185">Reference proteome</keyword>
<evidence type="ECO:0000256" key="1">
    <source>
        <dbReference type="SAM" id="MobiDB-lite"/>
    </source>
</evidence>
<gene>
    <name evidence="2" type="ORF">PPACK8108_LOCUS1542</name>
</gene>
<dbReference type="EMBL" id="CALTRL010000208">
    <property type="protein sequence ID" value="CAH7667153.1"/>
    <property type="molecule type" value="Genomic_DNA"/>
</dbReference>
<dbReference type="Proteomes" id="UP001153365">
    <property type="component" value="Unassembled WGS sequence"/>
</dbReference>
<organism evidence="2 3">
    <name type="scientific">Phakopsora pachyrhizi</name>
    <name type="common">Asian soybean rust disease fungus</name>
    <dbReference type="NCBI Taxonomy" id="170000"/>
    <lineage>
        <taxon>Eukaryota</taxon>
        <taxon>Fungi</taxon>
        <taxon>Dikarya</taxon>
        <taxon>Basidiomycota</taxon>
        <taxon>Pucciniomycotina</taxon>
        <taxon>Pucciniomycetes</taxon>
        <taxon>Pucciniales</taxon>
        <taxon>Phakopsoraceae</taxon>
        <taxon>Phakopsora</taxon>
    </lineage>
</organism>
<sequence length="137" mass="14659">MGQVGQQEIQDPEAVVLVSPPSLPGRGTSADAEGETNQNYAFSPGVPLKRIPLPRYQSSVAPSPIPPTPIKKNEYHHPTLLGGFLGTNPYGPRAYIGVPSQASSPKLPGLFAFEDGLPSTRADFMFPTSLKHHVTIE</sequence>
<comment type="caution">
    <text evidence="2">The sequence shown here is derived from an EMBL/GenBank/DDBJ whole genome shotgun (WGS) entry which is preliminary data.</text>
</comment>
<dbReference type="AlphaFoldDB" id="A0AAV0AG58"/>
<reference evidence="2" key="1">
    <citation type="submission" date="2022-06" db="EMBL/GenBank/DDBJ databases">
        <authorList>
            <consortium name="SYNGENTA / RWTH Aachen University"/>
        </authorList>
    </citation>
    <scope>NUCLEOTIDE SEQUENCE</scope>
</reference>
<protein>
    <submittedName>
        <fullName evidence="2">Uncharacterized protein</fullName>
    </submittedName>
</protein>
<feature type="region of interest" description="Disordered" evidence="1">
    <location>
        <begin position="1"/>
        <end position="42"/>
    </location>
</feature>
<accession>A0AAV0AG58</accession>
<proteinExistence type="predicted"/>
<evidence type="ECO:0000313" key="2">
    <source>
        <dbReference type="EMBL" id="CAH7667153.1"/>
    </source>
</evidence>
<evidence type="ECO:0000313" key="3">
    <source>
        <dbReference type="Proteomes" id="UP001153365"/>
    </source>
</evidence>